<name>A0A4C2EL75_9EURY</name>
<dbReference type="EMBL" id="BIXZ01000007">
    <property type="protein sequence ID" value="GCF15301.1"/>
    <property type="molecule type" value="Genomic_DNA"/>
</dbReference>
<evidence type="ECO:0000256" key="2">
    <source>
        <dbReference type="ARBA" id="ARBA00022475"/>
    </source>
</evidence>
<dbReference type="RefSeq" id="WP_137684827.1">
    <property type="nucleotide sequence ID" value="NZ_BIXZ01000007.1"/>
</dbReference>
<feature type="transmembrane region" description="Helical" evidence="7">
    <location>
        <begin position="36"/>
        <end position="55"/>
    </location>
</feature>
<dbReference type="OrthoDB" id="15394at2157"/>
<protein>
    <recommendedName>
        <fullName evidence="10">Branched-chain amino acid ABC transporter permease</fullName>
    </recommendedName>
</protein>
<keyword evidence="5 7" id="KW-0472">Membrane</keyword>
<sequence length="593" mass="62768">MAVSDVVISFIVLVAIYGILSYGLTLKYGHTGLLDFGHVGFFLVGAYTSVLFVLPPDEPGDFTAYVFGLGDVPVVGTWVVGIAVATLLSGIIGGLVALPTIRLREDYLAITVLGVSVIFQRFIQAESWFANGPDALRGYSPPLKSSFPLLLEGQVGLPFLGVSLPATPLLFGVITAVVWGVALVVLAGERDRGSPLPVSTLYLVGSFGLSTLSQPGGPLRNRAQVAATGGVVAAALMAVLLAVADLILLVGVLVSTFTWIVMVAVLARQLGRLTRREWLSGLALGTGFLVALLPIPYADAVSVKVAGSLLLLGIVIGGFYRGVRSLDWFAAAKVQIIGVAALWFVAIWYFVIPMVGPLSGGQPGSALKALVQNLVWILAFGGDVGVDYIVAVVGDLTVQVDYQRFLLAGFVLCMLGAYYLLELTARSPFGRVLRAVRNDEDVVRSLGKDPFVYKIQSMVIGSALAGFAGALWAMYTQGLTFVTFAPRVTFIALLIVFIGGPNNNKGTILGAAVFWAFQQATTQIASFFPPALRVNVVAFRLVVMGILFLIVLYYLPDGLLGKANYSTPGRADETRTPQQEGGVAARADGGDDE</sequence>
<dbReference type="PANTHER" id="PTHR30482">
    <property type="entry name" value="HIGH-AFFINITY BRANCHED-CHAIN AMINO ACID TRANSPORT SYSTEM PERMEASE"/>
    <property type="match status" value="1"/>
</dbReference>
<feature type="transmembrane region" description="Helical" evidence="7">
    <location>
        <begin position="451"/>
        <end position="472"/>
    </location>
</feature>
<feature type="transmembrane region" description="Helical" evidence="7">
    <location>
        <begin position="479"/>
        <end position="499"/>
    </location>
</feature>
<evidence type="ECO:0000256" key="3">
    <source>
        <dbReference type="ARBA" id="ARBA00022692"/>
    </source>
</evidence>
<keyword evidence="4 7" id="KW-1133">Transmembrane helix</keyword>
<feature type="transmembrane region" description="Helical" evidence="7">
    <location>
        <begin position="195"/>
        <end position="213"/>
    </location>
</feature>
<evidence type="ECO:0008006" key="10">
    <source>
        <dbReference type="Google" id="ProtNLM"/>
    </source>
</evidence>
<evidence type="ECO:0000256" key="4">
    <source>
        <dbReference type="ARBA" id="ARBA00022989"/>
    </source>
</evidence>
<dbReference type="InterPro" id="IPR001851">
    <property type="entry name" value="ABC_transp_permease"/>
</dbReference>
<keyword evidence="9" id="KW-1185">Reference proteome</keyword>
<feature type="transmembrane region" description="Helical" evidence="7">
    <location>
        <begin position="107"/>
        <end position="123"/>
    </location>
</feature>
<feature type="transmembrane region" description="Helical" evidence="7">
    <location>
        <begin position="405"/>
        <end position="421"/>
    </location>
</feature>
<feature type="transmembrane region" description="Helical" evidence="7">
    <location>
        <begin position="278"/>
        <end position="297"/>
    </location>
</feature>
<feature type="transmembrane region" description="Helical" evidence="7">
    <location>
        <begin position="334"/>
        <end position="354"/>
    </location>
</feature>
<organism evidence="8 9">
    <name type="scientific">Haloarcula mannanilytica</name>
    <dbReference type="NCBI Taxonomy" id="2509225"/>
    <lineage>
        <taxon>Archaea</taxon>
        <taxon>Methanobacteriati</taxon>
        <taxon>Methanobacteriota</taxon>
        <taxon>Stenosarchaea group</taxon>
        <taxon>Halobacteria</taxon>
        <taxon>Halobacteriales</taxon>
        <taxon>Haloarculaceae</taxon>
        <taxon>Haloarcula</taxon>
    </lineage>
</organism>
<feature type="transmembrane region" description="Helical" evidence="7">
    <location>
        <begin position="233"/>
        <end position="266"/>
    </location>
</feature>
<dbReference type="PANTHER" id="PTHR30482:SF1">
    <property type="entry name" value="BRANCHED-CHAIN AMINO ACID TRANSPORT PERMEASE PROTEIN LIVM-RELATED"/>
    <property type="match status" value="1"/>
</dbReference>
<feature type="region of interest" description="Disordered" evidence="6">
    <location>
        <begin position="568"/>
        <end position="593"/>
    </location>
</feature>
<feature type="transmembrane region" description="Helical" evidence="7">
    <location>
        <begin position="6"/>
        <end position="24"/>
    </location>
</feature>
<dbReference type="Proteomes" id="UP000304382">
    <property type="component" value="Unassembled WGS sequence"/>
</dbReference>
<evidence type="ECO:0000313" key="9">
    <source>
        <dbReference type="Proteomes" id="UP000304382"/>
    </source>
</evidence>
<dbReference type="Pfam" id="PF02653">
    <property type="entry name" value="BPD_transp_2"/>
    <property type="match status" value="2"/>
</dbReference>
<reference evidence="8 9" key="1">
    <citation type="submission" date="2019-02" db="EMBL/GenBank/DDBJ databases">
        <title>Haloarcula mannanilyticum sp. nov., a mannan degrading haloarchaeon isolated from commercial salt.</title>
        <authorList>
            <person name="Enomoto S."/>
            <person name="Shimane Y."/>
            <person name="Kamekura M."/>
            <person name="Ito T."/>
            <person name="Moriya O."/>
            <person name="Ihara K."/>
            <person name="Takahashi-Ando N."/>
            <person name="Fukushima Y."/>
            <person name="Yoshida Y."/>
            <person name="Usama R."/>
            <person name="Takai K."/>
            <person name="Minegishi H."/>
        </authorList>
    </citation>
    <scope>NUCLEOTIDE SEQUENCE [LARGE SCALE GENOMIC DNA]</scope>
    <source>
        <strain evidence="8 9">MD130-1</strain>
    </source>
</reference>
<gene>
    <name evidence="8" type="ORF">Harman_32360</name>
</gene>
<dbReference type="InterPro" id="IPR043428">
    <property type="entry name" value="LivM-like"/>
</dbReference>
<keyword evidence="2" id="KW-1003">Cell membrane</keyword>
<accession>A0A4C2EL75</accession>
<dbReference type="GO" id="GO:0015658">
    <property type="term" value="F:branched-chain amino acid transmembrane transporter activity"/>
    <property type="evidence" value="ECO:0007669"/>
    <property type="project" value="InterPro"/>
</dbReference>
<proteinExistence type="predicted"/>
<evidence type="ECO:0000313" key="8">
    <source>
        <dbReference type="EMBL" id="GCF15301.1"/>
    </source>
</evidence>
<feature type="transmembrane region" description="Helical" evidence="7">
    <location>
        <begin position="303"/>
        <end position="322"/>
    </location>
</feature>
<dbReference type="CDD" id="cd06581">
    <property type="entry name" value="TM_PBP1_LivM_like"/>
    <property type="match status" value="1"/>
</dbReference>
<evidence type="ECO:0000256" key="7">
    <source>
        <dbReference type="SAM" id="Phobius"/>
    </source>
</evidence>
<evidence type="ECO:0000256" key="5">
    <source>
        <dbReference type="ARBA" id="ARBA00023136"/>
    </source>
</evidence>
<evidence type="ECO:0000256" key="1">
    <source>
        <dbReference type="ARBA" id="ARBA00004651"/>
    </source>
</evidence>
<feature type="transmembrane region" description="Helical" evidence="7">
    <location>
        <begin position="75"/>
        <end position="98"/>
    </location>
</feature>
<comment type="subcellular location">
    <subcellularLocation>
        <location evidence="1">Cell membrane</location>
        <topology evidence="1">Multi-pass membrane protein</topology>
    </subcellularLocation>
</comment>
<feature type="transmembrane region" description="Helical" evidence="7">
    <location>
        <begin position="374"/>
        <end position="393"/>
    </location>
</feature>
<dbReference type="AlphaFoldDB" id="A0A4C2EL75"/>
<feature type="transmembrane region" description="Helical" evidence="7">
    <location>
        <begin position="169"/>
        <end position="188"/>
    </location>
</feature>
<feature type="transmembrane region" description="Helical" evidence="7">
    <location>
        <begin position="537"/>
        <end position="555"/>
    </location>
</feature>
<comment type="caution">
    <text evidence="8">The sequence shown here is derived from an EMBL/GenBank/DDBJ whole genome shotgun (WGS) entry which is preliminary data.</text>
</comment>
<evidence type="ECO:0000256" key="6">
    <source>
        <dbReference type="SAM" id="MobiDB-lite"/>
    </source>
</evidence>
<keyword evidence="3 7" id="KW-0812">Transmembrane</keyword>
<dbReference type="GO" id="GO:0005886">
    <property type="term" value="C:plasma membrane"/>
    <property type="evidence" value="ECO:0007669"/>
    <property type="project" value="UniProtKB-SubCell"/>
</dbReference>